<evidence type="ECO:0000313" key="2">
    <source>
        <dbReference type="EMBL" id="TPH14441.1"/>
    </source>
</evidence>
<keyword evidence="3" id="KW-1185">Reference proteome</keyword>
<feature type="transmembrane region" description="Helical" evidence="1">
    <location>
        <begin position="584"/>
        <end position="605"/>
    </location>
</feature>
<organism evidence="2 3">
    <name type="scientific">Litorilituus lipolyticus</name>
    <dbReference type="NCBI Taxonomy" id="2491017"/>
    <lineage>
        <taxon>Bacteria</taxon>
        <taxon>Pseudomonadati</taxon>
        <taxon>Pseudomonadota</taxon>
        <taxon>Gammaproteobacteria</taxon>
        <taxon>Alteromonadales</taxon>
        <taxon>Colwelliaceae</taxon>
        <taxon>Litorilituus</taxon>
    </lineage>
</organism>
<reference evidence="2 3" key="1">
    <citation type="submission" date="2019-01" db="EMBL/GenBank/DDBJ databases">
        <title>Litorilituus lipolytica sp. nov., isolated from intertidal sand of the Yellow Sea in China.</title>
        <authorList>
            <person name="Liu A."/>
        </authorList>
    </citation>
    <scope>NUCLEOTIDE SEQUENCE [LARGE SCALE GENOMIC DNA]</scope>
    <source>
        <strain evidence="2 3">RZ04</strain>
    </source>
</reference>
<name>A0A502KWV9_9GAMM</name>
<dbReference type="SUPFAM" id="SSF63825">
    <property type="entry name" value="YWTD domain"/>
    <property type="match status" value="1"/>
</dbReference>
<gene>
    <name evidence="2" type="ORF">EPA86_11625</name>
</gene>
<dbReference type="Gene3D" id="2.120.10.30">
    <property type="entry name" value="TolB, C-terminal domain"/>
    <property type="match status" value="1"/>
</dbReference>
<proteinExistence type="predicted"/>
<dbReference type="OrthoDB" id="5777749at2"/>
<feature type="transmembrane region" description="Helical" evidence="1">
    <location>
        <begin position="473"/>
        <end position="495"/>
    </location>
</feature>
<dbReference type="Proteomes" id="UP000315303">
    <property type="component" value="Unassembled WGS sequence"/>
</dbReference>
<keyword evidence="1" id="KW-0812">Transmembrane</keyword>
<dbReference type="RefSeq" id="WP_140603790.1">
    <property type="nucleotide sequence ID" value="NZ_SAWY01000024.1"/>
</dbReference>
<feature type="transmembrane region" description="Helical" evidence="1">
    <location>
        <begin position="358"/>
        <end position="381"/>
    </location>
</feature>
<protein>
    <submittedName>
        <fullName evidence="2">Uncharacterized protein</fullName>
    </submittedName>
</protein>
<evidence type="ECO:0000256" key="1">
    <source>
        <dbReference type="SAM" id="Phobius"/>
    </source>
</evidence>
<comment type="caution">
    <text evidence="2">The sequence shown here is derived from an EMBL/GenBank/DDBJ whole genome shotgun (WGS) entry which is preliminary data.</text>
</comment>
<evidence type="ECO:0000313" key="3">
    <source>
        <dbReference type="Proteomes" id="UP000315303"/>
    </source>
</evidence>
<feature type="transmembrane region" description="Helical" evidence="1">
    <location>
        <begin position="441"/>
        <end position="461"/>
    </location>
</feature>
<accession>A0A502KWV9</accession>
<dbReference type="InterPro" id="IPR011042">
    <property type="entry name" value="6-blade_b-propeller_TolB-like"/>
</dbReference>
<keyword evidence="1" id="KW-1133">Transmembrane helix</keyword>
<dbReference type="EMBL" id="SAWY01000024">
    <property type="protein sequence ID" value="TPH14441.1"/>
    <property type="molecule type" value="Genomic_DNA"/>
</dbReference>
<dbReference type="AlphaFoldDB" id="A0A502KWV9"/>
<sequence>MQGRSLIAAILIVLGALSSVVVWQYGNFKVADVGRLGFIKQDNQYLVIQYEQQLFWLNPQGIVEKQLDFSTHYFSAKGDFDFFNNGDLLFYHQANATSFIDSIKAYFRITHQAEPAKNIQPTENSAKEFNKNTIIDKSVTHKTGWYRCKMPKFSCQPFAQHLPDFPRAFHLLIKQTDNTVFISSTAEHKLLKLDQHGELQASSSTKSFKFPNQLKLVNNKLWLADTNNHRLVQISQTTNNFAHEEVKFTASVNEKNQFPFLFAVENQSVWVNVANAQMSRGVIQQFDLTGKKLNKLLPKYVQDPMSLVFWQDTIWLADFSALMIEQFDNSGNSLGLFEPKVLQAINTSRNEVIEQGKAIALAGKVAFIVVLLLGIVAAWLLEKRQTIAAFTGGAKGSKQSIEYHIEQSKMAVNAETIERMSQRVKASTPFWLTNRAVKYKATVYIVLAALALLPCLIILQSNNIDGKDTSQLYWFYGVFLAAWFVFVLCFLNLFLKIQRVALGVLGEVIILKNGDQEVSLALKDLRFSNEHLISSTLSIPIGSAKQRYFDQKELNQYVLAQLEESNKLTPMQTFKTLWQQKSPIFIFNVVMVVVMLIIFTIMSLIK</sequence>
<keyword evidence="1" id="KW-0472">Membrane</keyword>